<sequence length="92" mass="10313">MPDAPERIRLDKWLWHARFCKTRVLAQELVQGKRVRVNGLRVDKPGRAVGPGDVLTLRIGTDVRLVRVLDCGTRRGPAPEAQTLYESLAPEA</sequence>
<protein>
    <submittedName>
        <fullName evidence="3">RNA-binding S4 domain-containing protein</fullName>
    </submittedName>
</protein>
<name>A0ABV3TIS1_9RHOB</name>
<evidence type="ECO:0000259" key="2">
    <source>
        <dbReference type="SMART" id="SM00363"/>
    </source>
</evidence>
<evidence type="ECO:0000313" key="3">
    <source>
        <dbReference type="EMBL" id="MEX1660995.1"/>
    </source>
</evidence>
<evidence type="ECO:0000313" key="4">
    <source>
        <dbReference type="Proteomes" id="UP001557465"/>
    </source>
</evidence>
<keyword evidence="4" id="KW-1185">Reference proteome</keyword>
<dbReference type="RefSeq" id="WP_368391153.1">
    <property type="nucleotide sequence ID" value="NZ_JBFRYC010000002.1"/>
</dbReference>
<dbReference type="InterPro" id="IPR002942">
    <property type="entry name" value="S4_RNA-bd"/>
</dbReference>
<dbReference type="CDD" id="cd00165">
    <property type="entry name" value="S4"/>
    <property type="match status" value="1"/>
</dbReference>
<dbReference type="Gene3D" id="3.10.290.10">
    <property type="entry name" value="RNA-binding S4 domain"/>
    <property type="match status" value="1"/>
</dbReference>
<dbReference type="PROSITE" id="PS50889">
    <property type="entry name" value="S4"/>
    <property type="match status" value="1"/>
</dbReference>
<accession>A0ABV3TIS1</accession>
<proteinExistence type="predicted"/>
<dbReference type="SUPFAM" id="SSF55174">
    <property type="entry name" value="Alpha-L RNA-binding motif"/>
    <property type="match status" value="1"/>
</dbReference>
<dbReference type="Proteomes" id="UP001557465">
    <property type="component" value="Unassembled WGS sequence"/>
</dbReference>
<gene>
    <name evidence="3" type="ORF">AB4874_04930</name>
</gene>
<dbReference type="SMART" id="SM00363">
    <property type="entry name" value="S4"/>
    <property type="match status" value="1"/>
</dbReference>
<reference evidence="3 4" key="1">
    <citation type="journal article" date="2011" name="Int. J. Syst. Evol. Microbiol.">
        <title>Zhongshania antarctica gen. nov., sp. nov. and Zhongshania guokunii sp. nov., gammaproteobacteria respectively isolated from coastal attached (fast) ice and surface seawater of the Antarctic.</title>
        <authorList>
            <person name="Li H.J."/>
            <person name="Zhang X.Y."/>
            <person name="Chen C.X."/>
            <person name="Zhang Y.J."/>
            <person name="Gao Z.M."/>
            <person name="Yu Y."/>
            <person name="Chen X.L."/>
            <person name="Chen B."/>
            <person name="Zhang Y.Z."/>
        </authorList>
    </citation>
    <scope>NUCLEOTIDE SEQUENCE [LARGE SCALE GENOMIC DNA]</scope>
    <source>
        <strain evidence="3 4">15-R06ZXC-3</strain>
    </source>
</reference>
<comment type="caution">
    <text evidence="3">The sequence shown here is derived from an EMBL/GenBank/DDBJ whole genome shotgun (WGS) entry which is preliminary data.</text>
</comment>
<dbReference type="InterPro" id="IPR036986">
    <property type="entry name" value="S4_RNA-bd_sf"/>
</dbReference>
<keyword evidence="1" id="KW-0694">RNA-binding</keyword>
<dbReference type="Pfam" id="PF01479">
    <property type="entry name" value="S4"/>
    <property type="match status" value="1"/>
</dbReference>
<dbReference type="EMBL" id="JBFRYC010000002">
    <property type="protein sequence ID" value="MEX1660995.1"/>
    <property type="molecule type" value="Genomic_DNA"/>
</dbReference>
<feature type="domain" description="RNA-binding S4" evidence="2">
    <location>
        <begin position="8"/>
        <end position="70"/>
    </location>
</feature>
<organism evidence="3 4">
    <name type="scientific">Thioclava arctica</name>
    <dbReference type="NCBI Taxonomy" id="3238301"/>
    <lineage>
        <taxon>Bacteria</taxon>
        <taxon>Pseudomonadati</taxon>
        <taxon>Pseudomonadota</taxon>
        <taxon>Alphaproteobacteria</taxon>
        <taxon>Rhodobacterales</taxon>
        <taxon>Paracoccaceae</taxon>
        <taxon>Thioclava</taxon>
    </lineage>
</organism>
<evidence type="ECO:0000256" key="1">
    <source>
        <dbReference type="PROSITE-ProRule" id="PRU00182"/>
    </source>
</evidence>